<protein>
    <submittedName>
        <fullName evidence="1">Uncharacterized protein</fullName>
    </submittedName>
</protein>
<dbReference type="EMBL" id="MEHD01000007">
    <property type="protein sequence ID" value="ODR61233.1"/>
    <property type="molecule type" value="Genomic_DNA"/>
</dbReference>
<reference evidence="1 4" key="1">
    <citation type="submission" date="2016-07" db="EMBL/GenBank/DDBJ databases">
        <title>Characterization of isolates of Eisenbergiella tayi derived from blood cultures, using whole genome sequencing.</title>
        <authorList>
            <person name="Burdz T."/>
            <person name="Wiebe D."/>
            <person name="Huynh C."/>
            <person name="Bernard K."/>
        </authorList>
    </citation>
    <scope>NUCLEOTIDE SEQUENCE [LARGE SCALE GENOMIC DNA]</scope>
    <source>
        <strain evidence="1 4">NML 110608</strain>
    </source>
</reference>
<dbReference type="RefSeq" id="WP_069154884.1">
    <property type="nucleotide sequence ID" value="NZ_JAQCZP010000005.1"/>
</dbReference>
<sequence length="61" mass="7336">MLDKLSRDELLALIRAYDQYIQEANEDGRYAEGWYPVCIEEFFCNEYQYDGELENDVMELD</sequence>
<reference evidence="3 6" key="2">
    <citation type="submission" date="2016-08" db="EMBL/GenBank/DDBJ databases">
        <title>Characterization of Isolates of Eisenbergiella tayi Derived from Blood Cultures, Using Whole Genome Sequencing.</title>
        <authorList>
            <person name="Bernier A.-M."/>
            <person name="Burdz T."/>
            <person name="Wiebe D."/>
            <person name="Bernard K."/>
        </authorList>
    </citation>
    <scope>NUCLEOTIDE SEQUENCE [LARGE SCALE GENOMIC DNA]</scope>
    <source>
        <strain evidence="3 6">NML120146</strain>
    </source>
</reference>
<dbReference type="EMBL" id="MCGH01000004">
    <property type="protein sequence ID" value="ODM02337.1"/>
    <property type="molecule type" value="Genomic_DNA"/>
</dbReference>
<gene>
    <name evidence="2" type="ORF">BEI59_09805</name>
    <name evidence="1" type="ORF">BEI61_05499</name>
    <name evidence="3" type="ORF">BEI63_02095</name>
</gene>
<dbReference type="Proteomes" id="UP000094869">
    <property type="component" value="Unassembled WGS sequence"/>
</dbReference>
<reference evidence="2 5" key="3">
    <citation type="submission" date="2016-08" db="EMBL/GenBank/DDBJ databases">
        <authorList>
            <person name="Seilhamer J.J."/>
        </authorList>
    </citation>
    <scope>NUCLEOTIDE SEQUENCE [LARGE SCALE GENOMIC DNA]</scope>
    <source>
        <strain evidence="2 5">NML150140-1</strain>
    </source>
</reference>
<dbReference type="Proteomes" id="UP000094067">
    <property type="component" value="Unassembled WGS sequence"/>
</dbReference>
<accession>A0A1E3A1G9</accession>
<evidence type="ECO:0000313" key="1">
    <source>
        <dbReference type="EMBL" id="ODM02337.1"/>
    </source>
</evidence>
<proteinExistence type="predicted"/>
<comment type="caution">
    <text evidence="1">The sequence shown here is derived from an EMBL/GenBank/DDBJ whole genome shotgun (WGS) entry which is preliminary data.</text>
</comment>
<evidence type="ECO:0000313" key="2">
    <source>
        <dbReference type="EMBL" id="ODR53137.1"/>
    </source>
</evidence>
<name>A0A1E3A1G9_9FIRM</name>
<organism evidence="1 4">
    <name type="scientific">Eisenbergiella tayi</name>
    <dbReference type="NCBI Taxonomy" id="1432052"/>
    <lineage>
        <taxon>Bacteria</taxon>
        <taxon>Bacillati</taxon>
        <taxon>Bacillota</taxon>
        <taxon>Clostridia</taxon>
        <taxon>Lachnospirales</taxon>
        <taxon>Lachnospiraceae</taxon>
        <taxon>Eisenbergiella</taxon>
    </lineage>
</organism>
<dbReference type="AlphaFoldDB" id="A0A1E3A1G9"/>
<evidence type="ECO:0000313" key="6">
    <source>
        <dbReference type="Proteomes" id="UP000094869"/>
    </source>
</evidence>
<keyword evidence="6" id="KW-1185">Reference proteome</keyword>
<evidence type="ECO:0000313" key="4">
    <source>
        <dbReference type="Proteomes" id="UP000094067"/>
    </source>
</evidence>
<evidence type="ECO:0000313" key="5">
    <source>
        <dbReference type="Proteomes" id="UP000094271"/>
    </source>
</evidence>
<dbReference type="EMBL" id="MEHA01000005">
    <property type="protein sequence ID" value="ODR53137.1"/>
    <property type="molecule type" value="Genomic_DNA"/>
</dbReference>
<evidence type="ECO:0000313" key="3">
    <source>
        <dbReference type="EMBL" id="ODR61233.1"/>
    </source>
</evidence>
<dbReference type="Proteomes" id="UP000094271">
    <property type="component" value="Unassembled WGS sequence"/>
</dbReference>